<keyword evidence="3" id="KW-1185">Reference proteome</keyword>
<dbReference type="Proteomes" id="UP001240447">
    <property type="component" value="Unassembled WGS sequence"/>
</dbReference>
<organism evidence="2 3">
    <name type="scientific">Nocardioides massiliensis</name>
    <dbReference type="NCBI Taxonomy" id="1325935"/>
    <lineage>
        <taxon>Bacteria</taxon>
        <taxon>Bacillati</taxon>
        <taxon>Actinomycetota</taxon>
        <taxon>Actinomycetes</taxon>
        <taxon>Propionibacteriales</taxon>
        <taxon>Nocardioidaceae</taxon>
        <taxon>Nocardioides</taxon>
    </lineage>
</organism>
<dbReference type="Pfam" id="PF13561">
    <property type="entry name" value="adh_short_C2"/>
    <property type="match status" value="1"/>
</dbReference>
<dbReference type="InterPro" id="IPR036291">
    <property type="entry name" value="NAD(P)-bd_dom_sf"/>
</dbReference>
<evidence type="ECO:0000256" key="1">
    <source>
        <dbReference type="ARBA" id="ARBA00006484"/>
    </source>
</evidence>
<dbReference type="PRINTS" id="PR00081">
    <property type="entry name" value="GDHRDH"/>
</dbReference>
<dbReference type="Gene3D" id="3.40.50.720">
    <property type="entry name" value="NAD(P)-binding Rossmann-like Domain"/>
    <property type="match status" value="1"/>
</dbReference>
<dbReference type="InterPro" id="IPR002347">
    <property type="entry name" value="SDR_fam"/>
</dbReference>
<protein>
    <submittedName>
        <fullName evidence="2">NAD(P)-dependent dehydrogenase (Short-subunit alcohol dehydrogenase family)</fullName>
    </submittedName>
</protein>
<comment type="similarity">
    <text evidence="1">Belongs to the short-chain dehydrogenases/reductases (SDR) family.</text>
</comment>
<dbReference type="SUPFAM" id="SSF51735">
    <property type="entry name" value="NAD(P)-binding Rossmann-fold domains"/>
    <property type="match status" value="1"/>
</dbReference>
<dbReference type="PANTHER" id="PTHR42760">
    <property type="entry name" value="SHORT-CHAIN DEHYDROGENASES/REDUCTASES FAMILY MEMBER"/>
    <property type="match status" value="1"/>
</dbReference>
<evidence type="ECO:0000313" key="3">
    <source>
        <dbReference type="Proteomes" id="UP001240447"/>
    </source>
</evidence>
<dbReference type="CDD" id="cd05233">
    <property type="entry name" value="SDR_c"/>
    <property type="match status" value="1"/>
</dbReference>
<evidence type="ECO:0000313" key="2">
    <source>
        <dbReference type="EMBL" id="MDP9823903.1"/>
    </source>
</evidence>
<accession>A0ABT9NU10</accession>
<reference evidence="2 3" key="1">
    <citation type="submission" date="2023-07" db="EMBL/GenBank/DDBJ databases">
        <title>Sequencing the genomes of 1000 actinobacteria strains.</title>
        <authorList>
            <person name="Klenk H.-P."/>
        </authorList>
    </citation>
    <scope>NUCLEOTIDE SEQUENCE [LARGE SCALE GENOMIC DNA]</scope>
    <source>
        <strain evidence="2 3">GD13</strain>
    </source>
</reference>
<dbReference type="RefSeq" id="WP_068121007.1">
    <property type="nucleotide sequence ID" value="NZ_CCXJ01000331.1"/>
</dbReference>
<sequence>MTPVLALAGAGDMATAVAVRFAATHTVVVGDPRAANRAVTVEAVRAAGGTATEVPLDVTDPDQLAAFRATCAEAGTVTALLVAAGLGPVQATPARIVEVDLLGVVRVVEVFADVLAPGGAALVISSIAGHYLGPVAPEVEGAWAHLPFEELGAHPELSAEALADNPSLAYMRAKRAVQLRVRAAAGPWGARGVRINTISPGVIDTAMGREELASPHGAGMRMLLDAAPLPRVGTVEEVASAAAFLLGPEAAYITGTDLIVDGGSVATALLPPAPAT</sequence>
<name>A0ABT9NU10_9ACTN</name>
<gene>
    <name evidence="2" type="ORF">J2S59_003712</name>
</gene>
<comment type="caution">
    <text evidence="2">The sequence shown here is derived from an EMBL/GenBank/DDBJ whole genome shotgun (WGS) entry which is preliminary data.</text>
</comment>
<dbReference type="Pfam" id="PF00106">
    <property type="entry name" value="adh_short"/>
    <property type="match status" value="1"/>
</dbReference>
<dbReference type="EMBL" id="JAUSQM010000001">
    <property type="protein sequence ID" value="MDP9823903.1"/>
    <property type="molecule type" value="Genomic_DNA"/>
</dbReference>
<proteinExistence type="inferred from homology"/>